<dbReference type="InterPro" id="IPR010215">
    <property type="entry name" value="Transcription_antiterm_RfaH"/>
</dbReference>
<dbReference type="SUPFAM" id="SSF50104">
    <property type="entry name" value="Translation proteins SH3-like domain"/>
    <property type="match status" value="1"/>
</dbReference>
<feature type="domain" description="NusG-like N-terminal" evidence="5">
    <location>
        <begin position="1"/>
        <end position="101"/>
    </location>
</feature>
<dbReference type="CDD" id="cd09892">
    <property type="entry name" value="NGN_SP_RfaH"/>
    <property type="match status" value="1"/>
</dbReference>
<comment type="function">
    <text evidence="4">Enhances distal genes transcription elongation in a specialized subset of operons that encode extracytoplasmic components.</text>
</comment>
<dbReference type="InterPro" id="IPR036735">
    <property type="entry name" value="NGN_dom_sf"/>
</dbReference>
<name>A0ABT4YT50_9VIBR</name>
<evidence type="ECO:0000256" key="1">
    <source>
        <dbReference type="ARBA" id="ARBA00022814"/>
    </source>
</evidence>
<dbReference type="InterPro" id="IPR043425">
    <property type="entry name" value="NusG-like"/>
</dbReference>
<dbReference type="HAMAP" id="MF_00951">
    <property type="entry name" value="RfaH"/>
    <property type="match status" value="1"/>
</dbReference>
<sequence>MKHWYLLYCKRGDQARAKSHLENQGVECYYPVVEIEKVVRGKRKLVTEPLFASYMFVYFDYKEGPTFTTVRSTRGVVDFIRRGISPIEVNSNLVTELKEFEKNSALYRSDALPEAGQEVVITEGQFVGVEAIYKEPDGEKRSILLITLMNQTIPVSVDNKDIELK</sequence>
<reference evidence="6 7" key="1">
    <citation type="submission" date="2023-01" db="EMBL/GenBank/DDBJ databases">
        <title>Vibrio sp. KJ40-1 sp.nov, isolated from marine algae.</title>
        <authorList>
            <person name="Butt M."/>
            <person name="Kim J.M.J."/>
            <person name="Jeon C.O.C."/>
        </authorList>
    </citation>
    <scope>NUCLEOTIDE SEQUENCE [LARGE SCALE GENOMIC DNA]</scope>
    <source>
        <strain evidence="6 7">KJ40-1</strain>
    </source>
</reference>
<dbReference type="PANTHER" id="PTHR30265">
    <property type="entry name" value="RHO-INTERACTING TRANSCRIPTION TERMINATION FACTOR NUSG"/>
    <property type="match status" value="1"/>
</dbReference>
<keyword evidence="1 4" id="KW-0889">Transcription antitermination</keyword>
<dbReference type="SUPFAM" id="SSF82679">
    <property type="entry name" value="N-utilization substance G protein NusG, N-terminal domain"/>
    <property type="match status" value="1"/>
</dbReference>
<evidence type="ECO:0000259" key="5">
    <source>
        <dbReference type="SMART" id="SM00738"/>
    </source>
</evidence>
<evidence type="ECO:0000256" key="2">
    <source>
        <dbReference type="ARBA" id="ARBA00023015"/>
    </source>
</evidence>
<keyword evidence="7" id="KW-1185">Reference proteome</keyword>
<dbReference type="InterPro" id="IPR008991">
    <property type="entry name" value="Translation_prot_SH3-like_sf"/>
</dbReference>
<organism evidence="6 7">
    <name type="scientific">Vibrio algarum</name>
    <dbReference type="NCBI Taxonomy" id="3020714"/>
    <lineage>
        <taxon>Bacteria</taxon>
        <taxon>Pseudomonadati</taxon>
        <taxon>Pseudomonadota</taxon>
        <taxon>Gammaproteobacteria</taxon>
        <taxon>Vibrionales</taxon>
        <taxon>Vibrionaceae</taxon>
        <taxon>Vibrio</taxon>
    </lineage>
</organism>
<evidence type="ECO:0000313" key="7">
    <source>
        <dbReference type="Proteomes" id="UP001210678"/>
    </source>
</evidence>
<evidence type="ECO:0000256" key="3">
    <source>
        <dbReference type="ARBA" id="ARBA00023163"/>
    </source>
</evidence>
<dbReference type="Gene3D" id="3.30.70.940">
    <property type="entry name" value="NusG, N-terminal domain"/>
    <property type="match status" value="1"/>
</dbReference>
<keyword evidence="3 4" id="KW-0804">Transcription</keyword>
<dbReference type="InterPro" id="IPR006645">
    <property type="entry name" value="NGN-like_dom"/>
</dbReference>
<dbReference type="EMBL" id="JAQLOI010000001">
    <property type="protein sequence ID" value="MDB1124545.1"/>
    <property type="molecule type" value="Genomic_DNA"/>
</dbReference>
<keyword evidence="4" id="KW-0238">DNA-binding</keyword>
<proteinExistence type="inferred from homology"/>
<evidence type="ECO:0000313" key="6">
    <source>
        <dbReference type="EMBL" id="MDB1124545.1"/>
    </source>
</evidence>
<dbReference type="PANTHER" id="PTHR30265:SF7">
    <property type="entry name" value="TRANSCRIPTION ANTITERMINATION PROTEIN RFAH"/>
    <property type="match status" value="1"/>
</dbReference>
<protein>
    <recommendedName>
        <fullName evidence="4">Transcription antitermination protein RfaH</fullName>
    </recommendedName>
</protein>
<comment type="subunit">
    <text evidence="4">Interacts with both the nontemplate DNA and the RNA polymerase (RNAP).</text>
</comment>
<dbReference type="SMART" id="SM00738">
    <property type="entry name" value="NGN"/>
    <property type="match status" value="1"/>
</dbReference>
<dbReference type="NCBIfam" id="NF006534">
    <property type="entry name" value="PRK09014.1"/>
    <property type="match status" value="1"/>
</dbReference>
<gene>
    <name evidence="4 6" type="primary">rfaH</name>
    <name evidence="6" type="ORF">PGX00_13140</name>
</gene>
<dbReference type="Proteomes" id="UP001210678">
    <property type="component" value="Unassembled WGS sequence"/>
</dbReference>
<comment type="similarity">
    <text evidence="4">Belongs to the RfaH family.</text>
</comment>
<keyword evidence="2 4" id="KW-0805">Transcription regulation</keyword>
<dbReference type="RefSeq" id="WP_272137128.1">
    <property type="nucleotide sequence ID" value="NZ_JAQLOI010000001.1"/>
</dbReference>
<dbReference type="NCBIfam" id="TIGR01955">
    <property type="entry name" value="RfaH"/>
    <property type="match status" value="1"/>
</dbReference>
<dbReference type="Pfam" id="PF02357">
    <property type="entry name" value="NusG"/>
    <property type="match status" value="1"/>
</dbReference>
<accession>A0ABT4YT50</accession>
<evidence type="ECO:0000256" key="4">
    <source>
        <dbReference type="HAMAP-Rule" id="MF_00951"/>
    </source>
</evidence>
<comment type="caution">
    <text evidence="6">The sequence shown here is derived from an EMBL/GenBank/DDBJ whole genome shotgun (WGS) entry which is preliminary data.</text>
</comment>